<keyword evidence="8" id="KW-1185">Reference proteome</keyword>
<dbReference type="InterPro" id="IPR017911">
    <property type="entry name" value="MacB-like_ATP-bd"/>
</dbReference>
<keyword evidence="5" id="KW-1133">Transmembrane helix</keyword>
<feature type="domain" description="ABC transporter" evidence="6">
    <location>
        <begin position="2"/>
        <end position="239"/>
    </location>
</feature>
<protein>
    <submittedName>
        <fullName evidence="7">ATP-binding cassette domain-containing protein</fullName>
    </submittedName>
</protein>
<feature type="transmembrane region" description="Helical" evidence="5">
    <location>
        <begin position="304"/>
        <end position="330"/>
    </location>
</feature>
<keyword evidence="2" id="KW-0813">Transport</keyword>
<dbReference type="InterPro" id="IPR003439">
    <property type="entry name" value="ABC_transporter-like_ATP-bd"/>
</dbReference>
<evidence type="ECO:0000259" key="6">
    <source>
        <dbReference type="PROSITE" id="PS50893"/>
    </source>
</evidence>
<sequence length="348" mass="39148">MLNLVNLSKHYILKKGLRHAVLKNISLDLPDKGLVFLLGKSGSGKTTLLNLLGCIDNLDEGDILINNNSVRKFKNVDYDNYRNGNIGFIFQDYNLLSDLTVAQNIALSLQLQGKKVELSLITETLKKVDLVGYEHRFINQLSGGQKQRVAIARTFIKDTSIILCDEPTGNLDSETAKDILDSLKKMSENKLILVVTHDAESAFSYGDRVIELKDGQIISDLSKEPGLKNIKPQNKINSLKGKVITEEVLKQILDNNSSDSKKMFIPTPQQHKTTEIKPLIRISSHLPLSLAVKMGASFFKTKKFYSLFVVLFTAALYNLFSVFFHFNILFSCEWQQLLSFLNKNFSGD</sequence>
<dbReference type="PANTHER" id="PTHR42798:SF6">
    <property type="entry name" value="CELL DIVISION ATP-BINDING PROTEIN FTSE"/>
    <property type="match status" value="1"/>
</dbReference>
<proteinExistence type="inferred from homology"/>
<dbReference type="Gene3D" id="3.40.50.300">
    <property type="entry name" value="P-loop containing nucleotide triphosphate hydrolases"/>
    <property type="match status" value="1"/>
</dbReference>
<keyword evidence="3" id="KW-0547">Nucleotide-binding</keyword>
<reference evidence="7" key="1">
    <citation type="submission" date="2024-03" db="EMBL/GenBank/DDBJ databases">
        <title>The Complete Genome of 'Candidatus Phytoplasma fraxini' AshY1 from the Ash Yellows Group.</title>
        <authorList>
            <person name="Boehm J.W."/>
            <person name="Huettel B."/>
            <person name="Schneider B."/>
            <person name="Kube M."/>
        </authorList>
    </citation>
    <scope>NUCLEOTIDE SEQUENCE [LARGE SCALE GENOMIC DNA]</scope>
    <source>
        <strain evidence="7">AshY1</strain>
    </source>
</reference>
<organism evidence="7 8">
    <name type="scientific">Ash yellows phytoplasma</name>
    <dbReference type="NCBI Taxonomy" id="35780"/>
    <lineage>
        <taxon>Bacteria</taxon>
        <taxon>Bacillati</taxon>
        <taxon>Mycoplasmatota</taxon>
        <taxon>Mollicutes</taxon>
        <taxon>Acholeplasmatales</taxon>
        <taxon>Acholeplasmataceae</taxon>
        <taxon>Candidatus Phytoplasma</taxon>
        <taxon>16SrVII (Ash yellows group)</taxon>
    </lineage>
</organism>
<accession>A0ABZ2U9G9</accession>
<dbReference type="SMART" id="SM00382">
    <property type="entry name" value="AAA"/>
    <property type="match status" value="1"/>
</dbReference>
<dbReference type="InterPro" id="IPR027417">
    <property type="entry name" value="P-loop_NTPase"/>
</dbReference>
<dbReference type="InterPro" id="IPR003593">
    <property type="entry name" value="AAA+_ATPase"/>
</dbReference>
<dbReference type="EMBL" id="CP146843">
    <property type="protein sequence ID" value="WYY26392.1"/>
    <property type="molecule type" value="Genomic_DNA"/>
</dbReference>
<dbReference type="RefSeq" id="WP_341266796.1">
    <property type="nucleotide sequence ID" value="NZ_CP146843.1"/>
</dbReference>
<evidence type="ECO:0000256" key="4">
    <source>
        <dbReference type="ARBA" id="ARBA00022840"/>
    </source>
</evidence>
<dbReference type="InterPro" id="IPR017871">
    <property type="entry name" value="ABC_transporter-like_CS"/>
</dbReference>
<keyword evidence="5" id="KW-0472">Membrane</keyword>
<dbReference type="Pfam" id="PF00005">
    <property type="entry name" value="ABC_tran"/>
    <property type="match status" value="1"/>
</dbReference>
<dbReference type="CDD" id="cd03255">
    <property type="entry name" value="ABC_MJ0796_LolCDE_FtsE"/>
    <property type="match status" value="1"/>
</dbReference>
<gene>
    <name evidence="7" type="ORF">AshY1_02610</name>
</gene>
<dbReference type="SUPFAM" id="SSF52540">
    <property type="entry name" value="P-loop containing nucleoside triphosphate hydrolases"/>
    <property type="match status" value="1"/>
</dbReference>
<dbReference type="PROSITE" id="PS00211">
    <property type="entry name" value="ABC_TRANSPORTER_1"/>
    <property type="match status" value="1"/>
</dbReference>
<keyword evidence="5" id="KW-0812">Transmembrane</keyword>
<dbReference type="Proteomes" id="UP001484199">
    <property type="component" value="Chromosome"/>
</dbReference>
<keyword evidence="4 7" id="KW-0067">ATP-binding</keyword>
<evidence type="ECO:0000256" key="3">
    <source>
        <dbReference type="ARBA" id="ARBA00022741"/>
    </source>
</evidence>
<dbReference type="GO" id="GO:0005524">
    <property type="term" value="F:ATP binding"/>
    <property type="evidence" value="ECO:0007669"/>
    <property type="project" value="UniProtKB-KW"/>
</dbReference>
<dbReference type="PANTHER" id="PTHR42798">
    <property type="entry name" value="LIPOPROTEIN-RELEASING SYSTEM ATP-BINDING PROTEIN LOLD"/>
    <property type="match status" value="1"/>
</dbReference>
<name>A0ABZ2U9G9_ASHYP</name>
<evidence type="ECO:0000313" key="7">
    <source>
        <dbReference type="EMBL" id="WYY26392.1"/>
    </source>
</evidence>
<evidence type="ECO:0000256" key="1">
    <source>
        <dbReference type="ARBA" id="ARBA00005417"/>
    </source>
</evidence>
<evidence type="ECO:0000256" key="2">
    <source>
        <dbReference type="ARBA" id="ARBA00022448"/>
    </source>
</evidence>
<dbReference type="PROSITE" id="PS50893">
    <property type="entry name" value="ABC_TRANSPORTER_2"/>
    <property type="match status" value="1"/>
</dbReference>
<comment type="similarity">
    <text evidence="1">Belongs to the ABC transporter superfamily.</text>
</comment>
<evidence type="ECO:0000256" key="5">
    <source>
        <dbReference type="SAM" id="Phobius"/>
    </source>
</evidence>
<evidence type="ECO:0000313" key="8">
    <source>
        <dbReference type="Proteomes" id="UP001484199"/>
    </source>
</evidence>